<evidence type="ECO:0000313" key="9">
    <source>
        <dbReference type="Proteomes" id="UP000590511"/>
    </source>
</evidence>
<evidence type="ECO:0000256" key="1">
    <source>
        <dbReference type="ARBA" id="ARBA00004651"/>
    </source>
</evidence>
<evidence type="ECO:0000313" key="8">
    <source>
        <dbReference type="EMBL" id="MBB4750807.1"/>
    </source>
</evidence>
<evidence type="ECO:0000256" key="2">
    <source>
        <dbReference type="ARBA" id="ARBA00022475"/>
    </source>
</evidence>
<protein>
    <submittedName>
        <fullName evidence="8">Uncharacterized membrane protein YbhN (UPF0104 family)</fullName>
    </submittedName>
</protein>
<feature type="transmembrane region" description="Helical" evidence="6">
    <location>
        <begin position="121"/>
        <end position="142"/>
    </location>
</feature>
<reference evidence="7 10" key="2">
    <citation type="submission" date="2021-01" db="EMBL/GenBank/DDBJ databases">
        <title>Whole genome shotgun sequence of Actinoplanes lobatus NBRC 12513.</title>
        <authorList>
            <person name="Komaki H."/>
            <person name="Tamura T."/>
        </authorList>
    </citation>
    <scope>NUCLEOTIDE SEQUENCE [LARGE SCALE GENOMIC DNA]</scope>
    <source>
        <strain evidence="7 10">NBRC 12513</strain>
    </source>
</reference>
<name>A0A7W7HHW3_9ACTN</name>
<dbReference type="AlphaFoldDB" id="A0A7W7HHW3"/>
<proteinExistence type="predicted"/>
<gene>
    <name evidence="7" type="ORF">Alo02nite_51480</name>
    <name evidence="8" type="ORF">BJ964_004968</name>
</gene>
<keyword evidence="4 6" id="KW-1133">Transmembrane helix</keyword>
<evidence type="ECO:0000256" key="4">
    <source>
        <dbReference type="ARBA" id="ARBA00022989"/>
    </source>
</evidence>
<sequence length="372" mass="37807">MDVTRAIWTWLKLLGGAGILALVLWRFGTGAFLDGLRVLDTGALVAALGIGAATTVLTAWRWCVVARALGMRLSLKDATADYYQALFLNAALPGGILGDVDRAVRHGRDSGDLGRGVRAVVLERIAGQVVLLVVGAAVLVSVPSPVLTLMKGNAARVAAVSVGVALAGVLIVAGLRRLRRGRSRTAGAARTGMAEIRVGLLSRRNGPAVLLASAAALAGHLAMFMVAARAAGSTASLLELAPMLLLALLAMGLPVNVGGWGPREGIMAWAFGAAGLSAAQGLTIAVAYGILAFVAAAPGAVILVLRLVARRREQPMAAPALPALTAAPVTLPVVPAPAMAPLPVIVPLPADRGRRVPVRVGARPAYSGGVAA</sequence>
<organism evidence="8 9">
    <name type="scientific">Actinoplanes lobatus</name>
    <dbReference type="NCBI Taxonomy" id="113568"/>
    <lineage>
        <taxon>Bacteria</taxon>
        <taxon>Bacillati</taxon>
        <taxon>Actinomycetota</taxon>
        <taxon>Actinomycetes</taxon>
        <taxon>Micromonosporales</taxon>
        <taxon>Micromonosporaceae</taxon>
        <taxon>Actinoplanes</taxon>
    </lineage>
</organism>
<evidence type="ECO:0000256" key="6">
    <source>
        <dbReference type="SAM" id="Phobius"/>
    </source>
</evidence>
<keyword evidence="10" id="KW-1185">Reference proteome</keyword>
<dbReference type="EMBL" id="BOMP01000089">
    <property type="protein sequence ID" value="GIE42250.1"/>
    <property type="molecule type" value="Genomic_DNA"/>
</dbReference>
<feature type="transmembrane region" description="Helical" evidence="6">
    <location>
        <begin position="154"/>
        <end position="175"/>
    </location>
</feature>
<feature type="transmembrane region" description="Helical" evidence="6">
    <location>
        <begin position="266"/>
        <end position="284"/>
    </location>
</feature>
<dbReference type="PANTHER" id="PTHR40277">
    <property type="entry name" value="BLL5419 PROTEIN"/>
    <property type="match status" value="1"/>
</dbReference>
<dbReference type="EMBL" id="JACHNC010000001">
    <property type="protein sequence ID" value="MBB4750807.1"/>
    <property type="molecule type" value="Genomic_DNA"/>
</dbReference>
<reference evidence="8 9" key="1">
    <citation type="submission" date="2020-08" db="EMBL/GenBank/DDBJ databases">
        <title>Sequencing the genomes of 1000 actinobacteria strains.</title>
        <authorList>
            <person name="Klenk H.-P."/>
        </authorList>
    </citation>
    <scope>NUCLEOTIDE SEQUENCE [LARGE SCALE GENOMIC DNA]</scope>
    <source>
        <strain evidence="8 9">DSM 43150</strain>
    </source>
</reference>
<keyword evidence="2" id="KW-1003">Cell membrane</keyword>
<feature type="transmembrane region" description="Helical" evidence="6">
    <location>
        <begin position="39"/>
        <end position="62"/>
    </location>
</feature>
<keyword evidence="5 6" id="KW-0472">Membrane</keyword>
<dbReference type="PANTHER" id="PTHR40277:SF1">
    <property type="entry name" value="BLL5419 PROTEIN"/>
    <property type="match status" value="1"/>
</dbReference>
<evidence type="ECO:0000256" key="5">
    <source>
        <dbReference type="ARBA" id="ARBA00023136"/>
    </source>
</evidence>
<dbReference type="GO" id="GO:0005886">
    <property type="term" value="C:plasma membrane"/>
    <property type="evidence" value="ECO:0007669"/>
    <property type="project" value="UniProtKB-SubCell"/>
</dbReference>
<dbReference type="Proteomes" id="UP000590511">
    <property type="component" value="Unassembled WGS sequence"/>
</dbReference>
<feature type="transmembrane region" description="Helical" evidence="6">
    <location>
        <begin position="240"/>
        <end position="259"/>
    </location>
</feature>
<comment type="subcellular location">
    <subcellularLocation>
        <location evidence="1">Cell membrane</location>
        <topology evidence="1">Multi-pass membrane protein</topology>
    </subcellularLocation>
</comment>
<dbReference type="Proteomes" id="UP000631312">
    <property type="component" value="Unassembled WGS sequence"/>
</dbReference>
<dbReference type="InterPro" id="IPR022791">
    <property type="entry name" value="L-PG_synthase/AglD"/>
</dbReference>
<feature type="transmembrane region" description="Helical" evidence="6">
    <location>
        <begin position="6"/>
        <end position="27"/>
    </location>
</feature>
<comment type="caution">
    <text evidence="8">The sequence shown here is derived from an EMBL/GenBank/DDBJ whole genome shotgun (WGS) entry which is preliminary data.</text>
</comment>
<evidence type="ECO:0000313" key="7">
    <source>
        <dbReference type="EMBL" id="GIE42250.1"/>
    </source>
</evidence>
<feature type="transmembrane region" description="Helical" evidence="6">
    <location>
        <begin position="290"/>
        <end position="309"/>
    </location>
</feature>
<keyword evidence="3 6" id="KW-0812">Transmembrane</keyword>
<dbReference type="Pfam" id="PF03706">
    <property type="entry name" value="LPG_synthase_TM"/>
    <property type="match status" value="1"/>
</dbReference>
<evidence type="ECO:0000313" key="10">
    <source>
        <dbReference type="Proteomes" id="UP000631312"/>
    </source>
</evidence>
<dbReference type="RefSeq" id="WP_188122936.1">
    <property type="nucleotide sequence ID" value="NZ_BOMP01000089.1"/>
</dbReference>
<evidence type="ECO:0000256" key="3">
    <source>
        <dbReference type="ARBA" id="ARBA00022692"/>
    </source>
</evidence>
<feature type="transmembrane region" description="Helical" evidence="6">
    <location>
        <begin position="208"/>
        <end position="228"/>
    </location>
</feature>
<accession>A0A7W7HHW3</accession>